<dbReference type="GO" id="GO:0005737">
    <property type="term" value="C:cytoplasm"/>
    <property type="evidence" value="ECO:0007669"/>
    <property type="project" value="UniProtKB-SubCell"/>
</dbReference>
<dbReference type="GO" id="GO:0031625">
    <property type="term" value="F:ubiquitin protein ligase binding"/>
    <property type="evidence" value="ECO:0007669"/>
    <property type="project" value="TreeGrafter"/>
</dbReference>
<feature type="compositionally biased region" description="Polar residues" evidence="5">
    <location>
        <begin position="131"/>
        <end position="146"/>
    </location>
</feature>
<feature type="region of interest" description="Disordered" evidence="5">
    <location>
        <begin position="768"/>
        <end position="789"/>
    </location>
</feature>
<dbReference type="GO" id="GO:0030877">
    <property type="term" value="C:beta-catenin destruction complex"/>
    <property type="evidence" value="ECO:0007669"/>
    <property type="project" value="TreeGrafter"/>
</dbReference>
<feature type="region of interest" description="Disordered" evidence="5">
    <location>
        <begin position="622"/>
        <end position="684"/>
    </location>
</feature>
<dbReference type="Pfam" id="PF00615">
    <property type="entry name" value="RGS"/>
    <property type="match status" value="1"/>
</dbReference>
<feature type="compositionally biased region" description="Pro residues" evidence="5">
    <location>
        <begin position="63"/>
        <end position="72"/>
    </location>
</feature>
<dbReference type="Gene3D" id="1.10.167.10">
    <property type="entry name" value="Regulator of G-protein Signalling 4, domain 2"/>
    <property type="match status" value="1"/>
</dbReference>
<dbReference type="SUPFAM" id="SSF48097">
    <property type="entry name" value="Regulator of G-protein signaling, RGS"/>
    <property type="match status" value="1"/>
</dbReference>
<dbReference type="InterPro" id="IPR029071">
    <property type="entry name" value="Ubiquitin-like_domsf"/>
</dbReference>
<evidence type="ECO:0000259" key="6">
    <source>
        <dbReference type="PROSITE" id="PS50132"/>
    </source>
</evidence>
<reference evidence="8 9" key="1">
    <citation type="submission" date="2024-03" db="EMBL/GenBank/DDBJ databases">
        <title>Adaptation during the transition from Ophiocordyceps entomopathogen to insect associate is accompanied by gene loss and intensified selection.</title>
        <authorList>
            <person name="Ward C.M."/>
            <person name="Onetto C.A."/>
            <person name="Borneman A.R."/>
        </authorList>
    </citation>
    <scope>NUCLEOTIDE SEQUENCE [LARGE SCALE GENOMIC DNA]</scope>
    <source>
        <strain evidence="8">AWRI1</strain>
        <tissue evidence="8">Single Adult Female</tissue>
    </source>
</reference>
<dbReference type="PANTHER" id="PTHR46102">
    <property type="entry name" value="AXIN"/>
    <property type="match status" value="1"/>
</dbReference>
<dbReference type="GO" id="GO:0032436">
    <property type="term" value="P:positive regulation of proteasomal ubiquitin-dependent protein catabolic process"/>
    <property type="evidence" value="ECO:0007669"/>
    <property type="project" value="TreeGrafter"/>
</dbReference>
<dbReference type="GO" id="GO:0016055">
    <property type="term" value="P:Wnt signaling pathway"/>
    <property type="evidence" value="ECO:0007669"/>
    <property type="project" value="UniProtKB-KW"/>
</dbReference>
<feature type="compositionally biased region" description="Polar residues" evidence="5">
    <location>
        <begin position="641"/>
        <end position="667"/>
    </location>
</feature>
<dbReference type="GO" id="GO:0005634">
    <property type="term" value="C:nucleus"/>
    <property type="evidence" value="ECO:0007669"/>
    <property type="project" value="TreeGrafter"/>
</dbReference>
<dbReference type="SUPFAM" id="SSF54236">
    <property type="entry name" value="Ubiquitin-like"/>
    <property type="match status" value="1"/>
</dbReference>
<organism evidence="8 9">
    <name type="scientific">Parthenolecanium corni</name>
    <dbReference type="NCBI Taxonomy" id="536013"/>
    <lineage>
        <taxon>Eukaryota</taxon>
        <taxon>Metazoa</taxon>
        <taxon>Ecdysozoa</taxon>
        <taxon>Arthropoda</taxon>
        <taxon>Hexapoda</taxon>
        <taxon>Insecta</taxon>
        <taxon>Pterygota</taxon>
        <taxon>Neoptera</taxon>
        <taxon>Paraneoptera</taxon>
        <taxon>Hemiptera</taxon>
        <taxon>Sternorrhyncha</taxon>
        <taxon>Coccoidea</taxon>
        <taxon>Coccidae</taxon>
        <taxon>Parthenolecanium</taxon>
    </lineage>
</organism>
<dbReference type="Gene3D" id="1.10.196.10">
    <property type="match status" value="1"/>
</dbReference>
<feature type="region of interest" description="Disordered" evidence="5">
    <location>
        <begin position="699"/>
        <end position="752"/>
    </location>
</feature>
<dbReference type="GO" id="GO:0005886">
    <property type="term" value="C:plasma membrane"/>
    <property type="evidence" value="ECO:0007669"/>
    <property type="project" value="TreeGrafter"/>
</dbReference>
<evidence type="ECO:0000256" key="5">
    <source>
        <dbReference type="SAM" id="MobiDB-lite"/>
    </source>
</evidence>
<keyword evidence="2" id="KW-0963">Cytoplasm</keyword>
<dbReference type="AlphaFoldDB" id="A0AAN9XXI7"/>
<dbReference type="InterPro" id="IPR038207">
    <property type="entry name" value="DIX_dom_sf"/>
</dbReference>
<keyword evidence="3 4" id="KW-0879">Wnt signaling pathway</keyword>
<feature type="region of interest" description="Disordered" evidence="5">
    <location>
        <begin position="551"/>
        <end position="583"/>
    </location>
</feature>
<dbReference type="GO" id="GO:0060090">
    <property type="term" value="F:molecular adaptor activity"/>
    <property type="evidence" value="ECO:0007669"/>
    <property type="project" value="TreeGrafter"/>
</dbReference>
<feature type="region of interest" description="Disordered" evidence="5">
    <location>
        <begin position="131"/>
        <end position="176"/>
    </location>
</feature>
<feature type="compositionally biased region" description="Basic residues" evidence="5">
    <location>
        <begin position="48"/>
        <end position="59"/>
    </location>
</feature>
<dbReference type="PANTHER" id="PTHR46102:SF2">
    <property type="entry name" value="AXIN"/>
    <property type="match status" value="1"/>
</dbReference>
<protein>
    <recommendedName>
        <fullName evidence="10">Axin</fullName>
    </recommendedName>
</protein>
<evidence type="ECO:0000313" key="9">
    <source>
        <dbReference type="Proteomes" id="UP001367676"/>
    </source>
</evidence>
<dbReference type="InterPro" id="IPR036305">
    <property type="entry name" value="RGS_sf"/>
</dbReference>
<evidence type="ECO:0000256" key="3">
    <source>
        <dbReference type="ARBA" id="ARBA00022687"/>
    </source>
</evidence>
<dbReference type="Proteomes" id="UP001367676">
    <property type="component" value="Unassembled WGS sequence"/>
</dbReference>
<accession>A0AAN9XXI7</accession>
<feature type="domain" description="RGS" evidence="6">
    <location>
        <begin position="183"/>
        <end position="313"/>
    </location>
</feature>
<dbReference type="PROSITE" id="PS50841">
    <property type="entry name" value="DIX"/>
    <property type="match status" value="1"/>
</dbReference>
<feature type="domain" description="DIX" evidence="7">
    <location>
        <begin position="835"/>
        <end position="919"/>
    </location>
</feature>
<dbReference type="InterPro" id="IPR001158">
    <property type="entry name" value="DIX"/>
</dbReference>
<evidence type="ECO:0000256" key="4">
    <source>
        <dbReference type="PROSITE-ProRule" id="PRU00069"/>
    </source>
</evidence>
<feature type="region of interest" description="Disordered" evidence="5">
    <location>
        <begin position="48"/>
        <end position="76"/>
    </location>
</feature>
<feature type="compositionally biased region" description="Low complexity" evidence="5">
    <location>
        <begin position="710"/>
        <end position="734"/>
    </location>
</feature>
<evidence type="ECO:0000256" key="2">
    <source>
        <dbReference type="ARBA" id="ARBA00022490"/>
    </source>
</evidence>
<sequence length="919" mass="103554">MTILSELLCELLPDPPLLADTKNVTYAAVLVITPFGASVGSFVHAAKARIQSHRRRPRKITASPPPPPPPSPSVRRRFHHRCNSISLSPSAHPVYPSQHNSPLSPPLYQRIYIDGNDHRFSEIQIEEAANRSSSVNLHDMTSNSPDPNEASAFEPRGTHNKKSGSDSDGSPDPASNCLKWADDLQELLNDPDGLNLFQEYLEKEDYDRFHMLKFWYACRGVSQQQDAKTVDQAIKIIYRNLFLKIKSGIKDEVKTALAVKIKEAKSKKHDPNNPSGSLLNASIFNDACKIVEKEMNDIMYPNFLRSDTYLKYIDQCNSDNNREALAYSEGDELPPFSQTLSVVDEDREMDDALFEKGRPISSKSFLGKLDMFSKSSRRPPSNLRLYYSSCTQNSELQSVSSGARTDSLLDLTVDDSSTSKSSYTFQRQLQILNRKGMGSQQQECKGSQQQGIESRMMPINYINDGPFTFVPLTSRPQAKEMVKRRKPTEFAHELMNKLEMLKRDRDNSELMNRKLSSIESNRLDVGPGAEQEIGGDAFIDDDDQEILDKHVSRIWSDKTPRRSPSVGTPVRPKSPDGRRSWSANTTNRELCSVFSFDSGNYTDPTEGRDNHHCHGYSRVRSVSEYGNSPSEHEYPPPGYQFRNNRPWTASRRTLTDSGVSDTENPDNTMHFYKENDDESFRNYPSKNTSFAAINEEITVSSSSSKHRTKSAASHSRNKNGSSDRNSSSSSSSKNVPRHPFVQDPNIPPFPYHNIATDIQLEEIARRLGVGQKPSRSTTSSPCPLTKPCESAARSAQFPSSLKVESSQRPVVAPKSNHKLYPEETYRGKPVGEDASGFTPVVCTFSDEKLPYLLKVPGSQITLKMFKEFMPPHKIGNYRYFFVKECEELDNQPIQEEIIDDNEILPLYKDRVSANIRAIE</sequence>
<dbReference type="InterPro" id="IPR043581">
    <property type="entry name" value="Axin-like"/>
</dbReference>
<evidence type="ECO:0008006" key="10">
    <source>
        <dbReference type="Google" id="ProtNLM"/>
    </source>
</evidence>
<dbReference type="InterPro" id="IPR016137">
    <property type="entry name" value="RGS"/>
</dbReference>
<dbReference type="SMART" id="SM00315">
    <property type="entry name" value="RGS"/>
    <property type="match status" value="1"/>
</dbReference>
<dbReference type="SMART" id="SM00021">
    <property type="entry name" value="DAX"/>
    <property type="match status" value="1"/>
</dbReference>
<evidence type="ECO:0000313" key="8">
    <source>
        <dbReference type="EMBL" id="KAK7572158.1"/>
    </source>
</evidence>
<dbReference type="PROSITE" id="PS50132">
    <property type="entry name" value="RGS"/>
    <property type="match status" value="1"/>
</dbReference>
<proteinExistence type="predicted"/>
<dbReference type="Gene3D" id="2.40.240.130">
    <property type="match status" value="1"/>
</dbReference>
<dbReference type="InterPro" id="IPR014936">
    <property type="entry name" value="Axin_b-cat-bd"/>
</dbReference>
<dbReference type="GO" id="GO:0090090">
    <property type="term" value="P:negative regulation of canonical Wnt signaling pathway"/>
    <property type="evidence" value="ECO:0007669"/>
    <property type="project" value="InterPro"/>
</dbReference>
<dbReference type="GO" id="GO:0019901">
    <property type="term" value="F:protein kinase binding"/>
    <property type="evidence" value="ECO:0007669"/>
    <property type="project" value="TreeGrafter"/>
</dbReference>
<comment type="caution">
    <text evidence="8">The sequence shown here is derived from an EMBL/GenBank/DDBJ whole genome shotgun (WGS) entry which is preliminary data.</text>
</comment>
<dbReference type="GO" id="GO:0008013">
    <property type="term" value="F:beta-catenin binding"/>
    <property type="evidence" value="ECO:0007669"/>
    <property type="project" value="TreeGrafter"/>
</dbReference>
<evidence type="ECO:0000256" key="1">
    <source>
        <dbReference type="ARBA" id="ARBA00004496"/>
    </source>
</evidence>
<dbReference type="Pfam" id="PF08833">
    <property type="entry name" value="Axin_b-cat_bind"/>
    <property type="match status" value="1"/>
</dbReference>
<feature type="compositionally biased region" description="Basic and acidic residues" evidence="5">
    <location>
        <begin position="551"/>
        <end position="560"/>
    </location>
</feature>
<name>A0AAN9XXI7_9HEMI</name>
<dbReference type="EMBL" id="JBBCAQ010000038">
    <property type="protein sequence ID" value="KAK7572158.1"/>
    <property type="molecule type" value="Genomic_DNA"/>
</dbReference>
<dbReference type="Pfam" id="PF00778">
    <property type="entry name" value="DIX"/>
    <property type="match status" value="1"/>
</dbReference>
<dbReference type="GO" id="GO:0048468">
    <property type="term" value="P:cell development"/>
    <property type="evidence" value="ECO:0007669"/>
    <property type="project" value="TreeGrafter"/>
</dbReference>
<evidence type="ECO:0000259" key="7">
    <source>
        <dbReference type="PROSITE" id="PS50841"/>
    </source>
</evidence>
<feature type="compositionally biased region" description="Basic and acidic residues" evidence="5">
    <location>
        <begin position="671"/>
        <end position="680"/>
    </location>
</feature>
<dbReference type="InterPro" id="IPR024066">
    <property type="entry name" value="RGS_subdom1/3"/>
</dbReference>
<dbReference type="InterPro" id="IPR044926">
    <property type="entry name" value="RGS_subdomain_2"/>
</dbReference>
<comment type="subcellular location">
    <subcellularLocation>
        <location evidence="1">Cytoplasm</location>
    </subcellularLocation>
</comment>
<feature type="compositionally biased region" description="Polar residues" evidence="5">
    <location>
        <begin position="773"/>
        <end position="782"/>
    </location>
</feature>
<gene>
    <name evidence="8" type="ORF">V9T40_014630</name>
</gene>
<keyword evidence="9" id="KW-1185">Reference proteome</keyword>